<name>A0ABT6MWV4_9SPHN</name>
<dbReference type="Proteomes" id="UP001160625">
    <property type="component" value="Unassembled WGS sequence"/>
</dbReference>
<protein>
    <submittedName>
        <fullName evidence="2">Uncharacterized protein</fullName>
    </submittedName>
</protein>
<evidence type="ECO:0000256" key="1">
    <source>
        <dbReference type="SAM" id="MobiDB-lite"/>
    </source>
</evidence>
<feature type="region of interest" description="Disordered" evidence="1">
    <location>
        <begin position="63"/>
        <end position="92"/>
    </location>
</feature>
<reference evidence="2" key="1">
    <citation type="submission" date="2023-04" db="EMBL/GenBank/DDBJ databases">
        <title>Sphingomonas sp. MAHUQ-71 isolated from rice field.</title>
        <authorList>
            <person name="Huq M.A."/>
        </authorList>
    </citation>
    <scope>NUCLEOTIDE SEQUENCE</scope>
    <source>
        <strain evidence="2">MAHUQ-71</strain>
    </source>
</reference>
<evidence type="ECO:0000313" key="3">
    <source>
        <dbReference type="Proteomes" id="UP001160625"/>
    </source>
</evidence>
<organism evidence="2 3">
    <name type="scientific">Sphingomonas oryzagri</name>
    <dbReference type="NCBI Taxonomy" id="3042314"/>
    <lineage>
        <taxon>Bacteria</taxon>
        <taxon>Pseudomonadati</taxon>
        <taxon>Pseudomonadota</taxon>
        <taxon>Alphaproteobacteria</taxon>
        <taxon>Sphingomonadales</taxon>
        <taxon>Sphingomonadaceae</taxon>
        <taxon>Sphingomonas</taxon>
    </lineage>
</organism>
<comment type="caution">
    <text evidence="2">The sequence shown here is derived from an EMBL/GenBank/DDBJ whole genome shotgun (WGS) entry which is preliminary data.</text>
</comment>
<sequence>MKRVRARLRAFGPLRLLDDCAALMILENGAEAEDEVRRAIDARPPLVQRIALSLVLRTVRRRQAETTDGPLSATSSPPAAETPAEETLRRIA</sequence>
<dbReference type="RefSeq" id="WP_281042650.1">
    <property type="nucleotide sequence ID" value="NZ_JARYGZ010000001.1"/>
</dbReference>
<accession>A0ABT6MWV4</accession>
<proteinExistence type="predicted"/>
<evidence type="ECO:0000313" key="2">
    <source>
        <dbReference type="EMBL" id="MDH7637292.1"/>
    </source>
</evidence>
<dbReference type="EMBL" id="JARYGZ010000001">
    <property type="protein sequence ID" value="MDH7637292.1"/>
    <property type="molecule type" value="Genomic_DNA"/>
</dbReference>
<feature type="compositionally biased region" description="Low complexity" evidence="1">
    <location>
        <begin position="72"/>
        <end position="82"/>
    </location>
</feature>
<keyword evidence="3" id="KW-1185">Reference proteome</keyword>
<gene>
    <name evidence="2" type="ORF">QGN17_00985</name>
</gene>